<dbReference type="GO" id="GO:0005737">
    <property type="term" value="C:cytoplasm"/>
    <property type="evidence" value="ECO:0007669"/>
    <property type="project" value="TreeGrafter"/>
</dbReference>
<feature type="domain" description="Acyl-CoA oxidase/dehydrogenase middle" evidence="9">
    <location>
        <begin position="143"/>
        <end position="244"/>
    </location>
</feature>
<evidence type="ECO:0000259" key="10">
    <source>
        <dbReference type="Pfam" id="PF02771"/>
    </source>
</evidence>
<keyword evidence="12" id="KW-1185">Reference proteome</keyword>
<dbReference type="PANTHER" id="PTHR48083:SF13">
    <property type="entry name" value="ACYL-COA DEHYDROGENASE FAMILY MEMBER 11"/>
    <property type="match status" value="1"/>
</dbReference>
<dbReference type="Pfam" id="PF00441">
    <property type="entry name" value="Acyl-CoA_dh_1"/>
    <property type="match status" value="1"/>
</dbReference>
<dbReference type="OrthoDB" id="9780544at2"/>
<organism evidence="11 12">
    <name type="scientific">Phenylobacterium kunshanense</name>
    <dbReference type="NCBI Taxonomy" id="1445034"/>
    <lineage>
        <taxon>Bacteria</taxon>
        <taxon>Pseudomonadati</taxon>
        <taxon>Pseudomonadota</taxon>
        <taxon>Alphaproteobacteria</taxon>
        <taxon>Caulobacterales</taxon>
        <taxon>Caulobacteraceae</taxon>
        <taxon>Phenylobacterium</taxon>
    </lineage>
</organism>
<dbReference type="InterPro" id="IPR006091">
    <property type="entry name" value="Acyl-CoA_Oxase/DH_mid-dom"/>
</dbReference>
<dbReference type="InterPro" id="IPR037069">
    <property type="entry name" value="AcylCoA_DH/ox_N_sf"/>
</dbReference>
<reference evidence="11 12" key="1">
    <citation type="submission" date="2018-05" db="EMBL/GenBank/DDBJ databases">
        <authorList>
            <person name="Lanie J.A."/>
            <person name="Ng W.-L."/>
            <person name="Kazmierczak K.M."/>
            <person name="Andrzejewski T.M."/>
            <person name="Davidsen T.M."/>
            <person name="Wayne K.J."/>
            <person name="Tettelin H."/>
            <person name="Glass J.I."/>
            <person name="Rusch D."/>
            <person name="Podicherti R."/>
            <person name="Tsui H.-C.T."/>
            <person name="Winkler M.E."/>
        </authorList>
    </citation>
    <scope>NUCLEOTIDE SEQUENCE [LARGE SCALE GENOMIC DNA]</scope>
    <source>
        <strain evidence="11 12">BUT-10</strain>
    </source>
</reference>
<feature type="domain" description="Acyl-CoA dehydrogenase/oxidase N-terminal" evidence="10">
    <location>
        <begin position="7"/>
        <end position="139"/>
    </location>
</feature>
<evidence type="ECO:0000256" key="1">
    <source>
        <dbReference type="ARBA" id="ARBA00001974"/>
    </source>
</evidence>
<dbReference type="SUPFAM" id="SSF56645">
    <property type="entry name" value="Acyl-CoA dehydrogenase NM domain-like"/>
    <property type="match status" value="1"/>
</dbReference>
<name>A0A328B3T4_9CAUL</name>
<dbReference type="AlphaFoldDB" id="A0A328B3T4"/>
<keyword evidence="6 7" id="KW-0560">Oxidoreductase</keyword>
<dbReference type="GO" id="GO:0003995">
    <property type="term" value="F:acyl-CoA dehydrogenase activity"/>
    <property type="evidence" value="ECO:0007669"/>
    <property type="project" value="TreeGrafter"/>
</dbReference>
<evidence type="ECO:0000256" key="2">
    <source>
        <dbReference type="ARBA" id="ARBA00009347"/>
    </source>
</evidence>
<evidence type="ECO:0000259" key="9">
    <source>
        <dbReference type="Pfam" id="PF02770"/>
    </source>
</evidence>
<dbReference type="InterPro" id="IPR009100">
    <property type="entry name" value="AcylCoA_DH/oxidase_NM_dom_sf"/>
</dbReference>
<dbReference type="InterPro" id="IPR046373">
    <property type="entry name" value="Acyl-CoA_Oxase/DH_mid-dom_sf"/>
</dbReference>
<dbReference type="SUPFAM" id="SSF47203">
    <property type="entry name" value="Acyl-CoA dehydrogenase C-terminal domain-like"/>
    <property type="match status" value="1"/>
</dbReference>
<evidence type="ECO:0000256" key="5">
    <source>
        <dbReference type="ARBA" id="ARBA00022827"/>
    </source>
</evidence>
<protein>
    <submittedName>
        <fullName evidence="11">Acyl-CoA dehydrogenase</fullName>
    </submittedName>
</protein>
<comment type="similarity">
    <text evidence="2 7">Belongs to the acyl-CoA dehydrogenase family.</text>
</comment>
<gene>
    <name evidence="11" type="ORF">DJ019_19740</name>
</gene>
<evidence type="ECO:0000259" key="8">
    <source>
        <dbReference type="Pfam" id="PF00441"/>
    </source>
</evidence>
<comment type="cofactor">
    <cofactor evidence="1 7">
        <name>FAD</name>
        <dbReference type="ChEBI" id="CHEBI:57692"/>
    </cofactor>
</comment>
<accession>A0A328B3T4</accession>
<sequence>MDFEYSARQKELIARVSDFMDAHVYPAVPTYEQQHEEGERWKVIPVVEELKAKAKAAGLWNMFMPPGSGHPHVDESFRFEGLQCTNLEYALIAEMMGRVEFASEVFNCSAPDTGNMEVLNRFGTREQKDRWLRPLMNGEIRSAFLMTEPAVASSDATNIETRIERDGDDYVINGRKWWSSGMGDPRCKIAIVMGKTNPDAPLHQQQSQILVPMDAPGIKTLRMLPVFGYDDAPHGHAEVVLENVRVPIKDSLILGEGRGFEISQARLGPGRIHHCMRTIGSAEVALEKMCKRLLTRTAFGKPIAEHSVWEERIARARIDIEMTRLLCLKAADMMDKVGNKAARTEIAMIKVQAPAMALKVIDDAIQAHGGGGVTSDFGLAKAYAGQRTLRLADGPDEVHNRTIARLEYAKYRGLNARAEAEKDAERVPVGIR</sequence>
<comment type="subunit">
    <text evidence="3">Homodimer.</text>
</comment>
<dbReference type="GO" id="GO:0033539">
    <property type="term" value="P:fatty acid beta-oxidation using acyl-CoA dehydrogenase"/>
    <property type="evidence" value="ECO:0007669"/>
    <property type="project" value="TreeGrafter"/>
</dbReference>
<proteinExistence type="inferred from homology"/>
<evidence type="ECO:0000313" key="12">
    <source>
        <dbReference type="Proteomes" id="UP000249524"/>
    </source>
</evidence>
<dbReference type="Pfam" id="PF02770">
    <property type="entry name" value="Acyl-CoA_dh_M"/>
    <property type="match status" value="1"/>
</dbReference>
<dbReference type="Gene3D" id="1.10.540.10">
    <property type="entry name" value="Acyl-CoA dehydrogenase/oxidase, N-terminal domain"/>
    <property type="match status" value="1"/>
</dbReference>
<dbReference type="Pfam" id="PF02771">
    <property type="entry name" value="Acyl-CoA_dh_N"/>
    <property type="match status" value="1"/>
</dbReference>
<dbReference type="Gene3D" id="1.20.140.10">
    <property type="entry name" value="Butyryl-CoA Dehydrogenase, subunit A, domain 3"/>
    <property type="match status" value="1"/>
</dbReference>
<comment type="caution">
    <text evidence="11">The sequence shown here is derived from an EMBL/GenBank/DDBJ whole genome shotgun (WGS) entry which is preliminary data.</text>
</comment>
<dbReference type="InterPro" id="IPR013786">
    <property type="entry name" value="AcylCoA_DH/ox_N"/>
</dbReference>
<dbReference type="InterPro" id="IPR009075">
    <property type="entry name" value="AcylCo_DH/oxidase_C"/>
</dbReference>
<dbReference type="FunFam" id="2.40.110.10:FF:000002">
    <property type="entry name" value="Acyl-CoA dehydrogenase fadE12"/>
    <property type="match status" value="1"/>
</dbReference>
<dbReference type="PANTHER" id="PTHR48083">
    <property type="entry name" value="MEDIUM-CHAIN SPECIFIC ACYL-COA DEHYDROGENASE, MITOCHONDRIAL-RELATED"/>
    <property type="match status" value="1"/>
</dbReference>
<evidence type="ECO:0000256" key="3">
    <source>
        <dbReference type="ARBA" id="ARBA00011738"/>
    </source>
</evidence>
<evidence type="ECO:0000256" key="4">
    <source>
        <dbReference type="ARBA" id="ARBA00022630"/>
    </source>
</evidence>
<evidence type="ECO:0000256" key="6">
    <source>
        <dbReference type="ARBA" id="ARBA00023002"/>
    </source>
</evidence>
<dbReference type="Gene3D" id="2.40.110.10">
    <property type="entry name" value="Butyryl-CoA Dehydrogenase, subunit A, domain 2"/>
    <property type="match status" value="1"/>
</dbReference>
<dbReference type="RefSeq" id="WP_111278404.1">
    <property type="nucleotide sequence ID" value="NZ_QFYS01000013.1"/>
</dbReference>
<dbReference type="Proteomes" id="UP000249524">
    <property type="component" value="Unassembled WGS sequence"/>
</dbReference>
<dbReference type="EMBL" id="QFYS01000013">
    <property type="protein sequence ID" value="RAK62112.1"/>
    <property type="molecule type" value="Genomic_DNA"/>
</dbReference>
<dbReference type="InterPro" id="IPR050741">
    <property type="entry name" value="Acyl-CoA_dehydrogenase"/>
</dbReference>
<feature type="domain" description="Acyl-CoA dehydrogenase/oxidase C-terminal" evidence="8">
    <location>
        <begin position="257"/>
        <end position="405"/>
    </location>
</feature>
<dbReference type="InterPro" id="IPR036250">
    <property type="entry name" value="AcylCo_DH-like_C"/>
</dbReference>
<evidence type="ECO:0000313" key="11">
    <source>
        <dbReference type="EMBL" id="RAK62112.1"/>
    </source>
</evidence>
<evidence type="ECO:0000256" key="7">
    <source>
        <dbReference type="RuleBase" id="RU362125"/>
    </source>
</evidence>
<dbReference type="GO" id="GO:0050660">
    <property type="term" value="F:flavin adenine dinucleotide binding"/>
    <property type="evidence" value="ECO:0007669"/>
    <property type="project" value="InterPro"/>
</dbReference>
<keyword evidence="4 7" id="KW-0285">Flavoprotein</keyword>
<keyword evidence="5 7" id="KW-0274">FAD</keyword>